<name>A0AA96J483_9FLAO</name>
<protein>
    <submittedName>
        <fullName evidence="2">Uncharacterized protein</fullName>
    </submittedName>
</protein>
<reference evidence="2 3" key="1">
    <citation type="submission" date="2023-09" db="EMBL/GenBank/DDBJ databases">
        <title>Flavobacterium sp. a novel bacteria isolate from Pepper rhizosphere.</title>
        <authorList>
            <person name="Peng Y."/>
            <person name="Lee J."/>
        </authorList>
    </citation>
    <scope>NUCLEOTIDE SEQUENCE [LARGE SCALE GENOMIC DNA]</scope>
    <source>
        <strain evidence="1">PMR2A8</strain>
        <strain evidence="2 3">PMTSA4</strain>
    </source>
</reference>
<dbReference type="KEGG" id="fcj:RN605_12665"/>
<dbReference type="PROSITE" id="PS51257">
    <property type="entry name" value="PROKAR_LIPOPROTEIN"/>
    <property type="match status" value="1"/>
</dbReference>
<dbReference type="Proteomes" id="UP001304515">
    <property type="component" value="Chromosome"/>
</dbReference>
<evidence type="ECO:0000313" key="2">
    <source>
        <dbReference type="EMBL" id="WNM21522.1"/>
    </source>
</evidence>
<accession>A0AA96F020</accession>
<accession>A0AA96J483</accession>
<dbReference type="AlphaFoldDB" id="A0AA96J483"/>
<dbReference type="EMBL" id="CP134890">
    <property type="protein sequence ID" value="WNM21522.1"/>
    <property type="molecule type" value="Genomic_DNA"/>
</dbReference>
<sequence>MKKITYLLMMITTLGVVSCSDDNYDTHTGNENEGGLLTYKKSTLAYVVGNGNDFEYTADISVFQGEVQTLSVDVYKKFTNTDGVSSETVLLKSFTFPNVNQVENTSFTFTYDELRNGLTVNGAGLPDDDSNLNIGDYWELIFVSHTSNDKLHENAQRIKVAVGTRFAGTYKCISGFYYRIGVLTYTEADWPAETTVESVNSTTYRVKKYFGPFENTSTATGGDYYFTIDSNDIIGYPATTPDGVAQQGNAQPFITCLTNPGDMSDVNCGNSNFVIRDDVNGKDQLVMSFGYYTPGSGPRTFYQVMEKIVD</sequence>
<keyword evidence="3" id="KW-1185">Reference proteome</keyword>
<organism evidence="2 3">
    <name type="scientific">Flavobacterium capsici</name>
    <dbReference type="NCBI Taxonomy" id="3075618"/>
    <lineage>
        <taxon>Bacteria</taxon>
        <taxon>Pseudomonadati</taxon>
        <taxon>Bacteroidota</taxon>
        <taxon>Flavobacteriia</taxon>
        <taxon>Flavobacteriales</taxon>
        <taxon>Flavobacteriaceae</taxon>
        <taxon>Flavobacterium</taxon>
    </lineage>
</organism>
<proteinExistence type="predicted"/>
<dbReference type="RefSeq" id="WP_313325264.1">
    <property type="nucleotide sequence ID" value="NZ_CP134878.1"/>
</dbReference>
<gene>
    <name evidence="2" type="ORF">RN605_12665</name>
    <name evidence="1" type="ORF">RN608_05495</name>
</gene>
<evidence type="ECO:0000313" key="3">
    <source>
        <dbReference type="Proteomes" id="UP001304515"/>
    </source>
</evidence>
<evidence type="ECO:0000313" key="1">
    <source>
        <dbReference type="EMBL" id="WNM20132.1"/>
    </source>
</evidence>
<dbReference type="EMBL" id="CP134878">
    <property type="protein sequence ID" value="WNM20132.1"/>
    <property type="molecule type" value="Genomic_DNA"/>
</dbReference>